<evidence type="ECO:0000313" key="3">
    <source>
        <dbReference type="Proteomes" id="UP000474778"/>
    </source>
</evidence>
<sequence>MNKQQGFTLVELVTTIILIAILSVVVLPRFFTASSYSAYTLRDELISELRRVQLMALNNLDRCYKVSVTATSYRADIYGTDCSSLMVTGNAQSLPRQTSLSLGGENSFTLAFDRDGRVTGSCAAGCTIKVAADETLDLTIESQGYIHGR</sequence>
<name>A0A6L7HYR7_9GAMM</name>
<keyword evidence="1" id="KW-0812">Transmembrane</keyword>
<feature type="transmembrane region" description="Helical" evidence="1">
    <location>
        <begin position="6"/>
        <end position="27"/>
    </location>
</feature>
<dbReference type="NCBIfam" id="TIGR02532">
    <property type="entry name" value="IV_pilin_GFxxxE"/>
    <property type="match status" value="1"/>
</dbReference>
<dbReference type="AlphaFoldDB" id="A0A6L7HYR7"/>
<dbReference type="Pfam" id="PF07963">
    <property type="entry name" value="N_methyl"/>
    <property type="match status" value="1"/>
</dbReference>
<reference evidence="2 3" key="1">
    <citation type="submission" date="2019-12" db="EMBL/GenBank/DDBJ databases">
        <title>Shewanella insulae sp. nov., isolated from a tidal flat.</title>
        <authorList>
            <person name="Yoon J.-H."/>
        </authorList>
    </citation>
    <scope>NUCLEOTIDE SEQUENCE [LARGE SCALE GENOMIC DNA]</scope>
    <source>
        <strain evidence="2 3">JBTF-M18</strain>
    </source>
</reference>
<dbReference type="Proteomes" id="UP000474778">
    <property type="component" value="Unassembled WGS sequence"/>
</dbReference>
<protein>
    <submittedName>
        <fullName evidence="2">Prepilin-type N-terminal cleavage/methylation domain-containing protein</fullName>
    </submittedName>
</protein>
<keyword evidence="1" id="KW-1133">Transmembrane helix</keyword>
<gene>
    <name evidence="2" type="ORF">GNT65_11425</name>
</gene>
<evidence type="ECO:0000256" key="1">
    <source>
        <dbReference type="SAM" id="Phobius"/>
    </source>
</evidence>
<keyword evidence="3" id="KW-1185">Reference proteome</keyword>
<dbReference type="PROSITE" id="PS00409">
    <property type="entry name" value="PROKAR_NTER_METHYL"/>
    <property type="match status" value="1"/>
</dbReference>
<dbReference type="SUPFAM" id="SSF54523">
    <property type="entry name" value="Pili subunits"/>
    <property type="match status" value="1"/>
</dbReference>
<keyword evidence="1" id="KW-0472">Membrane</keyword>
<dbReference type="RefSeq" id="WP_160796298.1">
    <property type="nucleotide sequence ID" value="NZ_CANMWR010000003.1"/>
</dbReference>
<organism evidence="2 3">
    <name type="scientific">Shewanella insulae</name>
    <dbReference type="NCBI Taxonomy" id="2681496"/>
    <lineage>
        <taxon>Bacteria</taxon>
        <taxon>Pseudomonadati</taxon>
        <taxon>Pseudomonadota</taxon>
        <taxon>Gammaproteobacteria</taxon>
        <taxon>Alteromonadales</taxon>
        <taxon>Shewanellaceae</taxon>
        <taxon>Shewanella</taxon>
    </lineage>
</organism>
<comment type="caution">
    <text evidence="2">The sequence shown here is derived from an EMBL/GenBank/DDBJ whole genome shotgun (WGS) entry which is preliminary data.</text>
</comment>
<dbReference type="InterPro" id="IPR045584">
    <property type="entry name" value="Pilin-like"/>
</dbReference>
<dbReference type="Gene3D" id="3.30.700.10">
    <property type="entry name" value="Glycoprotein, Type 4 Pilin"/>
    <property type="match status" value="1"/>
</dbReference>
<proteinExistence type="predicted"/>
<dbReference type="InterPro" id="IPR012902">
    <property type="entry name" value="N_methyl_site"/>
</dbReference>
<accession>A0A6L7HYR7</accession>
<dbReference type="EMBL" id="WRPA01000009">
    <property type="protein sequence ID" value="MXR69283.1"/>
    <property type="molecule type" value="Genomic_DNA"/>
</dbReference>
<evidence type="ECO:0000313" key="2">
    <source>
        <dbReference type="EMBL" id="MXR69283.1"/>
    </source>
</evidence>